<dbReference type="OrthoDB" id="495562at2"/>
<comment type="caution">
    <text evidence="1">The sequence shown here is derived from an EMBL/GenBank/DDBJ whole genome shotgun (WGS) entry which is preliminary data.</text>
</comment>
<sequence>MIICPICSGELTRHVFQHTICWFCLDCRQTFSDFLVEKYNYQPSALVAITKVSPQSLTSQKNNRSYPSQKLAS</sequence>
<evidence type="ECO:0000313" key="1">
    <source>
        <dbReference type="EMBL" id="ERT05346.1"/>
    </source>
</evidence>
<organism evidence="1 2">
    <name type="scientific">Lyngbya aestuarii BL J</name>
    <dbReference type="NCBI Taxonomy" id="1348334"/>
    <lineage>
        <taxon>Bacteria</taxon>
        <taxon>Bacillati</taxon>
        <taxon>Cyanobacteriota</taxon>
        <taxon>Cyanophyceae</taxon>
        <taxon>Oscillatoriophycideae</taxon>
        <taxon>Oscillatoriales</taxon>
        <taxon>Microcoleaceae</taxon>
        <taxon>Lyngbya</taxon>
    </lineage>
</organism>
<dbReference type="EMBL" id="AUZM01000060">
    <property type="protein sequence ID" value="ERT05346.1"/>
    <property type="molecule type" value="Genomic_DNA"/>
</dbReference>
<gene>
    <name evidence="1" type="ORF">M595_4690</name>
</gene>
<proteinExistence type="predicted"/>
<evidence type="ECO:0000313" key="2">
    <source>
        <dbReference type="Proteomes" id="UP000017127"/>
    </source>
</evidence>
<dbReference type="AlphaFoldDB" id="U7QFY1"/>
<protein>
    <submittedName>
        <fullName evidence="1">Uncharacterized protein</fullName>
    </submittedName>
</protein>
<dbReference type="RefSeq" id="WP_023068409.1">
    <property type="nucleotide sequence ID" value="NZ_AUZM01000060.1"/>
</dbReference>
<name>U7QFY1_9CYAN</name>
<reference evidence="1 2" key="1">
    <citation type="journal article" date="2013" name="Front. Microbiol.">
        <title>Comparative genomic analyses of the cyanobacterium, Lyngbya aestuarii BL J, a powerful hydrogen producer.</title>
        <authorList>
            <person name="Kothari A."/>
            <person name="Vaughn M."/>
            <person name="Garcia-Pichel F."/>
        </authorList>
    </citation>
    <scope>NUCLEOTIDE SEQUENCE [LARGE SCALE GENOMIC DNA]</scope>
    <source>
        <strain evidence="1 2">BL J</strain>
    </source>
</reference>
<keyword evidence="2" id="KW-1185">Reference proteome</keyword>
<dbReference type="Proteomes" id="UP000017127">
    <property type="component" value="Unassembled WGS sequence"/>
</dbReference>
<accession>U7QFY1</accession>